<dbReference type="EMBL" id="DVNJ01000011">
    <property type="protein sequence ID" value="HIU62578.1"/>
    <property type="molecule type" value="Genomic_DNA"/>
</dbReference>
<comment type="caution">
    <text evidence="1">The sequence shown here is derived from an EMBL/GenBank/DDBJ whole genome shotgun (WGS) entry which is preliminary data.</text>
</comment>
<name>A0A9D1ML85_9FIRM</name>
<dbReference type="Proteomes" id="UP000824145">
    <property type="component" value="Unassembled WGS sequence"/>
</dbReference>
<proteinExistence type="predicted"/>
<dbReference type="AlphaFoldDB" id="A0A9D1ML85"/>
<gene>
    <name evidence="1" type="ORF">IAB07_02270</name>
</gene>
<evidence type="ECO:0000313" key="1">
    <source>
        <dbReference type="EMBL" id="HIU62578.1"/>
    </source>
</evidence>
<organism evidence="1 2">
    <name type="scientific">Candidatus Caccalectryoclostridium excrementigallinarum</name>
    <dbReference type="NCBI Taxonomy" id="2840710"/>
    <lineage>
        <taxon>Bacteria</taxon>
        <taxon>Bacillati</taxon>
        <taxon>Bacillota</taxon>
        <taxon>Clostridia</taxon>
        <taxon>Christensenellales</taxon>
        <taxon>Christensenellaceae</taxon>
        <taxon>Christensenellaceae incertae sedis</taxon>
        <taxon>Candidatus Caccalectryoclostridium</taxon>
    </lineage>
</organism>
<reference evidence="1" key="2">
    <citation type="journal article" date="2021" name="PeerJ">
        <title>Extensive microbial diversity within the chicken gut microbiome revealed by metagenomics and culture.</title>
        <authorList>
            <person name="Gilroy R."/>
            <person name="Ravi A."/>
            <person name="Getino M."/>
            <person name="Pursley I."/>
            <person name="Horton D.L."/>
            <person name="Alikhan N.F."/>
            <person name="Baker D."/>
            <person name="Gharbi K."/>
            <person name="Hall N."/>
            <person name="Watson M."/>
            <person name="Adriaenssens E.M."/>
            <person name="Foster-Nyarko E."/>
            <person name="Jarju S."/>
            <person name="Secka A."/>
            <person name="Antonio M."/>
            <person name="Oren A."/>
            <person name="Chaudhuri R.R."/>
            <person name="La Ragione R."/>
            <person name="Hildebrand F."/>
            <person name="Pallen M.J."/>
        </authorList>
    </citation>
    <scope>NUCLEOTIDE SEQUENCE</scope>
    <source>
        <strain evidence="1">9366</strain>
    </source>
</reference>
<evidence type="ECO:0000313" key="2">
    <source>
        <dbReference type="Proteomes" id="UP000824145"/>
    </source>
</evidence>
<reference evidence="1" key="1">
    <citation type="submission" date="2020-10" db="EMBL/GenBank/DDBJ databases">
        <authorList>
            <person name="Gilroy R."/>
        </authorList>
    </citation>
    <scope>NUCLEOTIDE SEQUENCE</scope>
    <source>
        <strain evidence="1">9366</strain>
    </source>
</reference>
<accession>A0A9D1ML85</accession>
<sequence length="578" mass="66044">MIKIPQNSRYYLDLAKAASAAGDFWRALRMLALALNYCDDKDEEYDCMYEKLNVFDALHLDVRQLCYDAIARQAEGEEMYAALFNAAISERDADLAAYYLDMINFDENIPEITSTDGKFDRLAAKNGTRSAAREMISELAAQDKPPIRFVNGADEVVENEIAGVIASLMFARGKSAAKAIEQLKGIKTDSKEQKMKVDEAIAQCAALADEEDCRAAYADLFERAGDRLSIVCAGSLTPAVRKDKALYTKFKERMHALVRESELSEEESMLAAYALCDSNMPEDALYLLEKCDTSPSNLFARRTLISALMLIPDRVEEGEKLLEETLLLEQIEDRIVWEYYRRADCINDCFEFGWYFYSSAMQAAVAELERADRSEFYEILKSPYGVFLFRAVANILSVQELSLSNEKITEAACIFADEHLLEALKLLYERRASGRIKRLVLHRLLYFYETDAIKEALAHTCSDGYLTTEEFGFIYRNDVTMDSDFDSWPDRVRLACCAAVSDCCFYNNYIKGQIRDALWDIREKSRHMRGVVSYETIYRAVVIKLNPDMRDVLNITGLDERERRRMEAVAKKFDLELE</sequence>
<protein>
    <submittedName>
        <fullName evidence="1">Uncharacterized protein</fullName>
    </submittedName>
</protein>